<dbReference type="InterPro" id="IPR050962">
    <property type="entry name" value="Phosphate-bind_PstS"/>
</dbReference>
<dbReference type="PANTHER" id="PTHR42996">
    <property type="entry name" value="PHOSPHATE-BINDING PROTEIN PSTS"/>
    <property type="match status" value="1"/>
</dbReference>
<sequence length="111" mass="12293">MLWDVEVTFLALNLLTQLSPFLPEAEAKVNLRGAGASFPNEVYQTWIPSYRAYRQAHVQLNMTYEKAGSGSGKARIKANAGDIEYAGSDSLLSAEDREKYKDLVMFPTMAG</sequence>
<accession>A0ABD0LI96</accession>
<dbReference type="AlphaFoldDB" id="A0ABD0LI96"/>
<evidence type="ECO:0000313" key="2">
    <source>
        <dbReference type="EMBL" id="KAK7498996.1"/>
    </source>
</evidence>
<comment type="caution">
    <text evidence="2">The sequence shown here is derived from an EMBL/GenBank/DDBJ whole genome shotgun (WGS) entry which is preliminary data.</text>
</comment>
<protein>
    <submittedName>
        <fullName evidence="2">Uncharacterized protein</fullName>
    </submittedName>
</protein>
<dbReference type="SUPFAM" id="SSF53850">
    <property type="entry name" value="Periplasmic binding protein-like II"/>
    <property type="match status" value="1"/>
</dbReference>
<keyword evidence="3" id="KW-1185">Reference proteome</keyword>
<dbReference type="Proteomes" id="UP001519460">
    <property type="component" value="Unassembled WGS sequence"/>
</dbReference>
<evidence type="ECO:0000313" key="3">
    <source>
        <dbReference type="Proteomes" id="UP001519460"/>
    </source>
</evidence>
<organism evidence="2 3">
    <name type="scientific">Batillaria attramentaria</name>
    <dbReference type="NCBI Taxonomy" id="370345"/>
    <lineage>
        <taxon>Eukaryota</taxon>
        <taxon>Metazoa</taxon>
        <taxon>Spiralia</taxon>
        <taxon>Lophotrochozoa</taxon>
        <taxon>Mollusca</taxon>
        <taxon>Gastropoda</taxon>
        <taxon>Caenogastropoda</taxon>
        <taxon>Sorbeoconcha</taxon>
        <taxon>Cerithioidea</taxon>
        <taxon>Batillariidae</taxon>
        <taxon>Batillaria</taxon>
    </lineage>
</organism>
<name>A0ABD0LI96_9CAEN</name>
<reference evidence="2 3" key="1">
    <citation type="journal article" date="2023" name="Sci. Data">
        <title>Genome assembly of the Korean intertidal mud-creeper Batillaria attramentaria.</title>
        <authorList>
            <person name="Patra A.K."/>
            <person name="Ho P.T."/>
            <person name="Jun S."/>
            <person name="Lee S.J."/>
            <person name="Kim Y."/>
            <person name="Won Y.J."/>
        </authorList>
    </citation>
    <scope>NUCLEOTIDE SEQUENCE [LARGE SCALE GENOMIC DNA]</scope>
    <source>
        <strain evidence="2">Wonlab-2016</strain>
    </source>
</reference>
<dbReference type="PANTHER" id="PTHR42996:SF1">
    <property type="entry name" value="PHOSPHATE-BINDING PROTEIN PSTS"/>
    <property type="match status" value="1"/>
</dbReference>
<feature type="chain" id="PRO_5044879398" evidence="1">
    <location>
        <begin position="28"/>
        <end position="111"/>
    </location>
</feature>
<dbReference type="EMBL" id="JACVVK020000047">
    <property type="protein sequence ID" value="KAK7498996.1"/>
    <property type="molecule type" value="Genomic_DNA"/>
</dbReference>
<dbReference type="Gene3D" id="3.40.190.10">
    <property type="entry name" value="Periplasmic binding protein-like II"/>
    <property type="match status" value="1"/>
</dbReference>
<evidence type="ECO:0000256" key="1">
    <source>
        <dbReference type="SAM" id="SignalP"/>
    </source>
</evidence>
<feature type="signal peptide" evidence="1">
    <location>
        <begin position="1"/>
        <end position="27"/>
    </location>
</feature>
<gene>
    <name evidence="2" type="ORF">BaRGS_00009805</name>
</gene>
<keyword evidence="1" id="KW-0732">Signal</keyword>
<proteinExistence type="predicted"/>